<dbReference type="Pfam" id="PF01068">
    <property type="entry name" value="DNA_ligase_A_M"/>
    <property type="match status" value="1"/>
</dbReference>
<comment type="similarity">
    <text evidence="21">In the C-terminal section; belongs to the ATP-dependent DNA ligase family.</text>
</comment>
<dbReference type="STRING" id="1314751.GCA_001591425_04265"/>
<evidence type="ECO:0000256" key="22">
    <source>
        <dbReference type="ARBA" id="ARBA00049990"/>
    </source>
</evidence>
<proteinExistence type="inferred from homology"/>
<keyword evidence="16" id="KW-0234">DNA repair</keyword>
<dbReference type="InterPro" id="IPR016059">
    <property type="entry name" value="DNA_ligase_ATP-dep_CS"/>
</dbReference>
<dbReference type="CDD" id="cd07906">
    <property type="entry name" value="Adenylation_DNA_ligase_LigD_LigC"/>
    <property type="match status" value="1"/>
</dbReference>
<dbReference type="InterPro" id="IPR014145">
    <property type="entry name" value="LigD_pol_dom"/>
</dbReference>
<evidence type="ECO:0000256" key="4">
    <source>
        <dbReference type="ARBA" id="ARBA00022679"/>
    </source>
</evidence>
<evidence type="ECO:0000256" key="2">
    <source>
        <dbReference type="ARBA" id="ARBA00012727"/>
    </source>
</evidence>
<dbReference type="GO" id="GO:0006281">
    <property type="term" value="P:DNA repair"/>
    <property type="evidence" value="ECO:0007669"/>
    <property type="project" value="UniProtKB-KW"/>
</dbReference>
<keyword evidence="17" id="KW-0464">Manganese</keyword>
<keyword evidence="18" id="KW-0511">Multifunctional enzyme</keyword>
<evidence type="ECO:0000256" key="20">
    <source>
        <dbReference type="ARBA" id="ARBA00034003"/>
    </source>
</evidence>
<keyword evidence="12" id="KW-0067">ATP-binding</keyword>
<dbReference type="Gene3D" id="2.40.50.140">
    <property type="entry name" value="Nucleic acid-binding proteins"/>
    <property type="match status" value="1"/>
</dbReference>
<evidence type="ECO:0000256" key="15">
    <source>
        <dbReference type="ARBA" id="ARBA00023172"/>
    </source>
</evidence>
<organism evidence="24 25">
    <name type="scientific">Sutcliffiella cohnii</name>
    <dbReference type="NCBI Taxonomy" id="33932"/>
    <lineage>
        <taxon>Bacteria</taxon>
        <taxon>Bacillati</taxon>
        <taxon>Bacillota</taxon>
        <taxon>Bacilli</taxon>
        <taxon>Bacillales</taxon>
        <taxon>Bacillaceae</taxon>
        <taxon>Sutcliffiella</taxon>
    </lineage>
</organism>
<dbReference type="AlphaFoldDB" id="A0A223KPJ6"/>
<evidence type="ECO:0000313" key="25">
    <source>
        <dbReference type="Proteomes" id="UP000215224"/>
    </source>
</evidence>
<evidence type="ECO:0000256" key="1">
    <source>
        <dbReference type="ARBA" id="ARBA00001936"/>
    </source>
</evidence>
<evidence type="ECO:0000256" key="13">
    <source>
        <dbReference type="ARBA" id="ARBA00022932"/>
    </source>
</evidence>
<dbReference type="InterPro" id="IPR012310">
    <property type="entry name" value="DNA_ligase_ATP-dep_cent"/>
</dbReference>
<dbReference type="GO" id="GO:0004527">
    <property type="term" value="F:exonuclease activity"/>
    <property type="evidence" value="ECO:0007669"/>
    <property type="project" value="UniProtKB-KW"/>
</dbReference>
<keyword evidence="4" id="KW-0808">Transferase</keyword>
<dbReference type="PROSITE" id="PS00333">
    <property type="entry name" value="DNA_LIGASE_A2"/>
    <property type="match status" value="1"/>
</dbReference>
<name>A0A223KPJ6_9BACI</name>
<dbReference type="NCBIfam" id="NF007211">
    <property type="entry name" value="PRK09633.1"/>
    <property type="match status" value="1"/>
</dbReference>
<evidence type="ECO:0000256" key="10">
    <source>
        <dbReference type="ARBA" id="ARBA00022801"/>
    </source>
</evidence>
<dbReference type="GO" id="GO:0006310">
    <property type="term" value="P:DNA recombination"/>
    <property type="evidence" value="ECO:0007669"/>
    <property type="project" value="UniProtKB-KW"/>
</dbReference>
<evidence type="ECO:0000256" key="6">
    <source>
        <dbReference type="ARBA" id="ARBA00022722"/>
    </source>
</evidence>
<dbReference type="GO" id="GO:0003887">
    <property type="term" value="F:DNA-directed DNA polymerase activity"/>
    <property type="evidence" value="ECO:0007669"/>
    <property type="project" value="UniProtKB-KW"/>
</dbReference>
<dbReference type="EC" id="6.5.1.1" evidence="2"/>
<evidence type="ECO:0000256" key="14">
    <source>
        <dbReference type="ARBA" id="ARBA00023125"/>
    </source>
</evidence>
<evidence type="ECO:0000256" key="12">
    <source>
        <dbReference type="ARBA" id="ARBA00022840"/>
    </source>
</evidence>
<evidence type="ECO:0000256" key="18">
    <source>
        <dbReference type="ARBA" id="ARBA00023268"/>
    </source>
</evidence>
<keyword evidence="15" id="KW-0233">DNA recombination</keyword>
<keyword evidence="10" id="KW-0378">Hydrolase</keyword>
<keyword evidence="5" id="KW-0548">Nucleotidyltransferase</keyword>
<dbReference type="InterPro" id="IPR014143">
    <property type="entry name" value="NHEJ_ligase_prk"/>
</dbReference>
<comment type="cofactor">
    <cofactor evidence="1">
        <name>Mn(2+)</name>
        <dbReference type="ChEBI" id="CHEBI:29035"/>
    </cofactor>
</comment>
<dbReference type="GO" id="GO:0005524">
    <property type="term" value="F:ATP binding"/>
    <property type="evidence" value="ECO:0007669"/>
    <property type="project" value="UniProtKB-KW"/>
</dbReference>
<keyword evidence="14" id="KW-0238">DNA-binding</keyword>
<evidence type="ECO:0000256" key="19">
    <source>
        <dbReference type="ARBA" id="ARBA00029943"/>
    </source>
</evidence>
<evidence type="ECO:0000256" key="17">
    <source>
        <dbReference type="ARBA" id="ARBA00023211"/>
    </source>
</evidence>
<evidence type="ECO:0000256" key="5">
    <source>
        <dbReference type="ARBA" id="ARBA00022695"/>
    </source>
</evidence>
<sequence>MVNNRSNKFSLERNRITLLKPMLPTLHANAPMEKEWVYEIKYDGFRCITTINKNTISLQSRNGQMLNDSFPEVVRFLETLSSRGLTSFPVVLDCELAVLQSDYKANFQAIQKRGRTKTQSTVEHLAKEIPATLCAFDLLQLGTEQMMNTPYIQRKEILLKLFKQLELPENTVHLSDKLLQYVPFFNKYDDIWNIVLTHDSEGIIAKKTTTKWEGKRTTNWIKVKNYKIASCFITAYQKDNGYFHIGVFDQNEKIVSIGLFSHGLTAEERSALLQVIKNNNIEENDRYIKVPPSICVDIHYLELYDKELRHPEFKQFRLDLQPNECTISKIMEKKVNIPESVQLTHPDKPIWENPLVTKEEYIHYLVEVAPHFLSFLKDRPLTVIRYPHGMFGESFYQKNCPDYAPNFVQTVNHENIEYIVCNNLETLCWLGNQLAIEYHIPFQPFQHTKPSEIVFDLDPPSVDQFSYAIKAAKMMKEVFDQLNLHSFVKTSGRKGIQVYIPLPDDTFTYEQTRTFTEFIANYLISKEPSLFTIERLKKNRNNKLYIDYIQHWEGKTIIAPFSPRGSDFAGIAMPLYWDEVQNNLLPKQFTMKNVVQKLKEDGDPFQSFWNVKEKQPFEPVLQFLRKV</sequence>
<keyword evidence="7" id="KW-0479">Metal-binding</keyword>
<dbReference type="SUPFAM" id="SSF56091">
    <property type="entry name" value="DNA ligase/mRNA capping enzyme, catalytic domain"/>
    <property type="match status" value="1"/>
</dbReference>
<evidence type="ECO:0000256" key="9">
    <source>
        <dbReference type="ARBA" id="ARBA00022763"/>
    </source>
</evidence>
<dbReference type="InterPro" id="IPR012340">
    <property type="entry name" value="NA-bd_OB-fold"/>
</dbReference>
<keyword evidence="9" id="KW-0227">DNA damage</keyword>
<dbReference type="PANTHER" id="PTHR42705:SF2">
    <property type="entry name" value="BIFUNCTIONAL NON-HOMOLOGOUS END JOINING PROTEIN LIGD"/>
    <property type="match status" value="1"/>
</dbReference>
<keyword evidence="8" id="KW-0547">Nucleotide-binding</keyword>
<dbReference type="NCBIfam" id="TIGR02779">
    <property type="entry name" value="NHEJ_ligase_lig"/>
    <property type="match status" value="1"/>
</dbReference>
<dbReference type="NCBIfam" id="TIGR02778">
    <property type="entry name" value="ligD_pol"/>
    <property type="match status" value="1"/>
</dbReference>
<evidence type="ECO:0000313" key="24">
    <source>
        <dbReference type="EMBL" id="AST91412.1"/>
    </source>
</evidence>
<keyword evidence="25" id="KW-1185">Reference proteome</keyword>
<dbReference type="GO" id="GO:0046872">
    <property type="term" value="F:metal ion binding"/>
    <property type="evidence" value="ECO:0007669"/>
    <property type="project" value="UniProtKB-KW"/>
</dbReference>
<keyword evidence="6" id="KW-0540">Nuclease</keyword>
<comment type="catalytic activity">
    <reaction evidence="20">
        <text>ATP + (deoxyribonucleotide)n-3'-hydroxyl + 5'-phospho-(deoxyribonucleotide)m = (deoxyribonucleotide)n+m + AMP + diphosphate.</text>
        <dbReference type="EC" id="6.5.1.1"/>
    </reaction>
</comment>
<protein>
    <recommendedName>
        <fullName evidence="2">DNA ligase (ATP)</fullName>
        <ecNumber evidence="2">6.5.1.1</ecNumber>
    </recommendedName>
    <alternativeName>
        <fullName evidence="19">NHEJ DNA polymerase</fullName>
    </alternativeName>
</protein>
<dbReference type="InterPro" id="IPR033652">
    <property type="entry name" value="LigD_Pol-like_3"/>
</dbReference>
<keyword evidence="3 24" id="KW-0436">Ligase</keyword>
<evidence type="ECO:0000259" key="23">
    <source>
        <dbReference type="PROSITE" id="PS50160"/>
    </source>
</evidence>
<keyword evidence="11" id="KW-0269">Exonuclease</keyword>
<dbReference type="InterPro" id="IPR052171">
    <property type="entry name" value="NHEJ_LigD"/>
</dbReference>
<dbReference type="PROSITE" id="PS50160">
    <property type="entry name" value="DNA_LIGASE_A3"/>
    <property type="match status" value="1"/>
</dbReference>
<dbReference type="Gene3D" id="3.30.470.30">
    <property type="entry name" value="DNA ligase/mRNA capping enzyme"/>
    <property type="match status" value="1"/>
</dbReference>
<evidence type="ECO:0000256" key="8">
    <source>
        <dbReference type="ARBA" id="ARBA00022741"/>
    </source>
</evidence>
<comment type="similarity">
    <text evidence="22">In the N-terminal section; belongs to the LigD polymerase family.</text>
</comment>
<dbReference type="GO" id="GO:0003677">
    <property type="term" value="F:DNA binding"/>
    <property type="evidence" value="ECO:0007669"/>
    <property type="project" value="UniProtKB-KW"/>
</dbReference>
<reference evidence="24 25" key="1">
    <citation type="submission" date="2016-12" db="EMBL/GenBank/DDBJ databases">
        <title>The whole genome sequencing and assembly of Bacillus cohnii DSM 6307T strain.</title>
        <authorList>
            <person name="Lee Y.-J."/>
            <person name="Yi H."/>
            <person name="Bahn Y.-S."/>
            <person name="Kim J.F."/>
            <person name="Lee D.-W."/>
        </authorList>
    </citation>
    <scope>NUCLEOTIDE SEQUENCE [LARGE SCALE GENOMIC DNA]</scope>
    <source>
        <strain evidence="24 25">DSM 6307</strain>
    </source>
</reference>
<dbReference type="PANTHER" id="PTHR42705">
    <property type="entry name" value="BIFUNCTIONAL NON-HOMOLOGOUS END JOINING PROTEIN LIGD"/>
    <property type="match status" value="1"/>
</dbReference>
<evidence type="ECO:0000256" key="16">
    <source>
        <dbReference type="ARBA" id="ARBA00023204"/>
    </source>
</evidence>
<dbReference type="KEGG" id="bcoh:BC6307_09020"/>
<evidence type="ECO:0000256" key="3">
    <source>
        <dbReference type="ARBA" id="ARBA00022598"/>
    </source>
</evidence>
<dbReference type="EMBL" id="CP018866">
    <property type="protein sequence ID" value="AST91412.1"/>
    <property type="molecule type" value="Genomic_DNA"/>
</dbReference>
<dbReference type="Pfam" id="PF21686">
    <property type="entry name" value="LigD_Prim-Pol"/>
    <property type="match status" value="1"/>
</dbReference>
<dbReference type="InterPro" id="IPR014146">
    <property type="entry name" value="LigD_ligase_dom"/>
</dbReference>
<dbReference type="GO" id="GO:0003910">
    <property type="term" value="F:DNA ligase (ATP) activity"/>
    <property type="evidence" value="ECO:0007669"/>
    <property type="project" value="UniProtKB-EC"/>
</dbReference>
<dbReference type="Proteomes" id="UP000215224">
    <property type="component" value="Chromosome"/>
</dbReference>
<dbReference type="Gene3D" id="3.90.920.10">
    <property type="entry name" value="DNA primase, PRIM domain"/>
    <property type="match status" value="1"/>
</dbReference>
<keyword evidence="13" id="KW-0239">DNA-directed DNA polymerase</keyword>
<evidence type="ECO:0000256" key="11">
    <source>
        <dbReference type="ARBA" id="ARBA00022839"/>
    </source>
</evidence>
<dbReference type="CDD" id="cd04866">
    <property type="entry name" value="LigD_Pol_like_3"/>
    <property type="match status" value="1"/>
</dbReference>
<feature type="domain" description="ATP-dependent DNA ligase family profile" evidence="23">
    <location>
        <begin position="124"/>
        <end position="278"/>
    </location>
</feature>
<evidence type="ECO:0000256" key="21">
    <source>
        <dbReference type="ARBA" id="ARBA00049981"/>
    </source>
</evidence>
<dbReference type="PROSITE" id="PS00697">
    <property type="entry name" value="DNA_LIGASE_A1"/>
    <property type="match status" value="1"/>
</dbReference>
<dbReference type="NCBIfam" id="TIGR02776">
    <property type="entry name" value="NHEJ_ligase_prk"/>
    <property type="match status" value="1"/>
</dbReference>
<gene>
    <name evidence="24" type="ORF">BC6307_09020</name>
</gene>
<dbReference type="SUPFAM" id="SSF50249">
    <property type="entry name" value="Nucleic acid-binding proteins"/>
    <property type="match status" value="1"/>
</dbReference>
<accession>A0A223KPJ6</accession>
<evidence type="ECO:0000256" key="7">
    <source>
        <dbReference type="ARBA" id="ARBA00022723"/>
    </source>
</evidence>